<name>A0A5A9GME0_AZOLI</name>
<dbReference type="PANTHER" id="PTHR33755">
    <property type="entry name" value="TOXIN PARE1-RELATED"/>
    <property type="match status" value="1"/>
</dbReference>
<dbReference type="AlphaFoldDB" id="A0A5A9GME0"/>
<comment type="caution">
    <text evidence="3">The sequence shown here is derived from an EMBL/GenBank/DDBJ whole genome shotgun (WGS) entry which is preliminary data.</text>
</comment>
<organism evidence="3 4">
    <name type="scientific">Azospirillum lipoferum</name>
    <dbReference type="NCBI Taxonomy" id="193"/>
    <lineage>
        <taxon>Bacteria</taxon>
        <taxon>Pseudomonadati</taxon>
        <taxon>Pseudomonadota</taxon>
        <taxon>Alphaproteobacteria</taxon>
        <taxon>Rhodospirillales</taxon>
        <taxon>Azospirillaceae</taxon>
        <taxon>Azospirillum</taxon>
    </lineage>
</organism>
<proteinExistence type="inferred from homology"/>
<dbReference type="OrthoDB" id="595470at2"/>
<reference evidence="3 4" key="1">
    <citation type="submission" date="2019-08" db="EMBL/GenBank/DDBJ databases">
        <authorList>
            <person name="Grouzdev D."/>
            <person name="Tikhonova E."/>
            <person name="Kravchenko I."/>
        </authorList>
    </citation>
    <scope>NUCLEOTIDE SEQUENCE [LARGE SCALE GENOMIC DNA]</scope>
    <source>
        <strain evidence="3 4">59b</strain>
    </source>
</reference>
<gene>
    <name evidence="3" type="ORF">FZ942_17925</name>
</gene>
<dbReference type="InterPro" id="IPR007712">
    <property type="entry name" value="RelE/ParE_toxin"/>
</dbReference>
<dbReference type="InterPro" id="IPR051803">
    <property type="entry name" value="TA_system_RelE-like_toxin"/>
</dbReference>
<dbReference type="EMBL" id="VTTN01000007">
    <property type="protein sequence ID" value="KAA0594995.1"/>
    <property type="molecule type" value="Genomic_DNA"/>
</dbReference>
<keyword evidence="4" id="KW-1185">Reference proteome</keyword>
<dbReference type="Gene3D" id="3.30.2310.20">
    <property type="entry name" value="RelE-like"/>
    <property type="match status" value="1"/>
</dbReference>
<sequence length="101" mass="11393">MGPRWTRPAARDFNAICDRIAQANPTAAERTGRRLLDAVARLKQLPEIGRPGRVFGTRELVVSGLPYIIVYNDGIRRDNIVTVLRVIHTAMLWPPHVARKL</sequence>
<dbReference type="PANTHER" id="PTHR33755:SF6">
    <property type="entry name" value="PLASMID STABILIZATION SYSTEM PROTEIN"/>
    <property type="match status" value="1"/>
</dbReference>
<evidence type="ECO:0000313" key="3">
    <source>
        <dbReference type="EMBL" id="KAA0594995.1"/>
    </source>
</evidence>
<dbReference type="Pfam" id="PF05016">
    <property type="entry name" value="ParE_toxin"/>
    <property type="match status" value="1"/>
</dbReference>
<dbReference type="InterPro" id="IPR035093">
    <property type="entry name" value="RelE/ParE_toxin_dom_sf"/>
</dbReference>
<keyword evidence="2" id="KW-1277">Toxin-antitoxin system</keyword>
<accession>A0A5A9GME0</accession>
<comment type="similarity">
    <text evidence="1">Belongs to the RelE toxin family.</text>
</comment>
<evidence type="ECO:0000313" key="4">
    <source>
        <dbReference type="Proteomes" id="UP000324927"/>
    </source>
</evidence>
<dbReference type="Proteomes" id="UP000324927">
    <property type="component" value="Unassembled WGS sequence"/>
</dbReference>
<evidence type="ECO:0000256" key="2">
    <source>
        <dbReference type="ARBA" id="ARBA00022649"/>
    </source>
</evidence>
<protein>
    <submittedName>
        <fullName evidence="3">Type II toxin-antitoxin system RelE/ParE family toxin</fullName>
    </submittedName>
</protein>
<evidence type="ECO:0000256" key="1">
    <source>
        <dbReference type="ARBA" id="ARBA00006226"/>
    </source>
</evidence>